<accession>A0A1R1F428</accession>
<dbReference type="PRINTS" id="PR00368">
    <property type="entry name" value="FADPNR"/>
</dbReference>
<proteinExistence type="predicted"/>
<dbReference type="InterPro" id="IPR050982">
    <property type="entry name" value="Auxin_biosynth/cation_transpt"/>
</dbReference>
<name>A0A1R1F428_9BACL</name>
<dbReference type="Pfam" id="PF13738">
    <property type="entry name" value="Pyr_redox_3"/>
    <property type="match status" value="1"/>
</dbReference>
<evidence type="ECO:0000313" key="3">
    <source>
        <dbReference type="Proteomes" id="UP000187172"/>
    </source>
</evidence>
<reference evidence="2 3" key="1">
    <citation type="submission" date="2016-11" db="EMBL/GenBank/DDBJ databases">
        <title>Paenibacillus species isolates.</title>
        <authorList>
            <person name="Beno S.M."/>
        </authorList>
    </citation>
    <scope>NUCLEOTIDE SEQUENCE [LARGE SCALE GENOMIC DNA]</scope>
    <source>
        <strain evidence="2 3">FSL R5-0378</strain>
    </source>
</reference>
<dbReference type="SUPFAM" id="SSF51905">
    <property type="entry name" value="FAD/NAD(P)-binding domain"/>
    <property type="match status" value="2"/>
</dbReference>
<dbReference type="Gene3D" id="3.50.50.60">
    <property type="entry name" value="FAD/NAD(P)-binding domain"/>
    <property type="match status" value="1"/>
</dbReference>
<dbReference type="EMBL" id="MRTP01000001">
    <property type="protein sequence ID" value="OMF58817.1"/>
    <property type="molecule type" value="Genomic_DNA"/>
</dbReference>
<dbReference type="PRINTS" id="PR00469">
    <property type="entry name" value="PNDRDTASEII"/>
</dbReference>
<dbReference type="InterPro" id="IPR036188">
    <property type="entry name" value="FAD/NAD-bd_sf"/>
</dbReference>
<organism evidence="2 3">
    <name type="scientific">Paenibacillus rhizosphaerae</name>
    <dbReference type="NCBI Taxonomy" id="297318"/>
    <lineage>
        <taxon>Bacteria</taxon>
        <taxon>Bacillati</taxon>
        <taxon>Bacillota</taxon>
        <taxon>Bacilli</taxon>
        <taxon>Bacillales</taxon>
        <taxon>Paenibacillaceae</taxon>
        <taxon>Paenibacillus</taxon>
    </lineage>
</organism>
<dbReference type="GO" id="GO:0050660">
    <property type="term" value="F:flavin adenine dinucleotide binding"/>
    <property type="evidence" value="ECO:0007669"/>
    <property type="project" value="TreeGrafter"/>
</dbReference>
<evidence type="ECO:0000256" key="1">
    <source>
        <dbReference type="ARBA" id="ARBA00023002"/>
    </source>
</evidence>
<dbReference type="STRING" id="297318.BK138_10090"/>
<dbReference type="Proteomes" id="UP000187172">
    <property type="component" value="Unassembled WGS sequence"/>
</dbReference>
<sequence>MSMLDVLIIGTGQAGLAAAYFLKQKGIPLMLIDKAKALGDSWRNRYDSLQLFTPRNYSRLPGLDLPGDPNGLPTKDEVAAYLSEYALTFDFPIQLDTEVKSLTSIPRGFEVETSRGTIQSKNVIVATGPFHKPYVPAISQSISNDTTQLHSSAYRNPGQLTPGSVLVVGAGNSGAQIAVELSNDFDVYLSASNQLHFKPLYILGKSIFWYYDKLGFLQAGNHTKRGKWLRQQPEQIYGYQLKQRLKEGKIKRFPRAASAESRTVFFADDHYIEADNIIWATGFRPDFSWIQINHLFNEHQEITQFNGISNIPGLYFIGLPWLSCRGSALLGWVQHDARRIAEYINNDLKSMQLFSPGLI</sequence>
<dbReference type="AlphaFoldDB" id="A0A1R1F428"/>
<comment type="caution">
    <text evidence="2">The sequence shown here is derived from an EMBL/GenBank/DDBJ whole genome shotgun (WGS) entry which is preliminary data.</text>
</comment>
<evidence type="ECO:0000313" key="2">
    <source>
        <dbReference type="EMBL" id="OMF58817.1"/>
    </source>
</evidence>
<keyword evidence="1" id="KW-0560">Oxidoreductase</keyword>
<protein>
    <submittedName>
        <fullName evidence="2">Oxidoreductase</fullName>
    </submittedName>
</protein>
<keyword evidence="3" id="KW-1185">Reference proteome</keyword>
<dbReference type="PANTHER" id="PTHR43539">
    <property type="entry name" value="FLAVIN-BINDING MONOOXYGENASE-LIKE PROTEIN (AFU_ORTHOLOGUE AFUA_4G09220)"/>
    <property type="match status" value="1"/>
</dbReference>
<gene>
    <name evidence="2" type="ORF">BK138_10090</name>
</gene>
<dbReference type="GO" id="GO:0004497">
    <property type="term" value="F:monooxygenase activity"/>
    <property type="evidence" value="ECO:0007669"/>
    <property type="project" value="TreeGrafter"/>
</dbReference>
<dbReference type="PANTHER" id="PTHR43539:SF78">
    <property type="entry name" value="FLAVIN-CONTAINING MONOOXYGENASE"/>
    <property type="match status" value="1"/>
</dbReference>